<dbReference type="EMBL" id="MDBS01000020">
    <property type="protein sequence ID" value="PMP30529.1"/>
    <property type="molecule type" value="Genomic_DNA"/>
</dbReference>
<organism evidence="1">
    <name type="scientific">Vibrio cyclitrophicus</name>
    <dbReference type="NCBI Taxonomy" id="47951"/>
    <lineage>
        <taxon>Bacteria</taxon>
        <taxon>Pseudomonadati</taxon>
        <taxon>Pseudomonadota</taxon>
        <taxon>Gammaproteobacteria</taxon>
        <taxon>Vibrionales</taxon>
        <taxon>Vibrionaceae</taxon>
        <taxon>Vibrio</taxon>
    </lineage>
</organism>
<gene>
    <name evidence="1" type="ORF">BCS90_14605</name>
</gene>
<evidence type="ECO:0000313" key="1">
    <source>
        <dbReference type="EMBL" id="PMP30529.1"/>
    </source>
</evidence>
<accession>A0A7Z1MK51</accession>
<sequence length="146" mass="17166">MSMRINPKLFELSKETQKKIREEFDHELDLSSRHCALVHFMNRHIERPDSYRSIDDPSYREPTIEEITEVIDYLADVHSLGVVAKQLGLKSKSNPTRTLNRWRSGENEIPYAAWRLLLVLSGRVVQVNRIPEADKSKPWTKNYQNF</sequence>
<proteinExistence type="predicted"/>
<name>A0A7Z1MK51_9VIBR</name>
<dbReference type="AlphaFoldDB" id="A0A7Z1MK51"/>
<protein>
    <submittedName>
        <fullName evidence="1">Uncharacterized protein</fullName>
    </submittedName>
</protein>
<reference evidence="1" key="2">
    <citation type="journal article" date="2018" name="Nature">
        <title>A major lineage of non-tailed dsDNA viruses as unrecognized killers of marine bacteria.</title>
        <authorList>
            <person name="Kauffman K.M."/>
            <person name="Hussain F.A."/>
            <person name="Yang J."/>
            <person name="Arevalo P."/>
            <person name="Brown J.M."/>
            <person name="Chang W.K."/>
            <person name="VanInsberghe D."/>
            <person name="Elsherbini J."/>
            <person name="Sharma R.S."/>
            <person name="Cutler M.B."/>
            <person name="Kelly L."/>
            <person name="Polz M.F."/>
        </authorList>
    </citation>
    <scope>NUCLEOTIDE SEQUENCE</scope>
    <source>
        <strain evidence="1">10N.222.46.E12</strain>
    </source>
</reference>
<reference evidence="1" key="1">
    <citation type="submission" date="2016-07" db="EMBL/GenBank/DDBJ databases">
        <authorList>
            <person name="Kauffman K."/>
            <person name="Arevalo P."/>
            <person name="Polz M.F."/>
        </authorList>
    </citation>
    <scope>NUCLEOTIDE SEQUENCE</scope>
    <source>
        <strain evidence="1">10N.222.46.E12</strain>
    </source>
</reference>
<comment type="caution">
    <text evidence="1">The sequence shown here is derived from an EMBL/GenBank/DDBJ whole genome shotgun (WGS) entry which is preliminary data.</text>
</comment>